<evidence type="ECO:0000313" key="1">
    <source>
        <dbReference type="EMBL" id="DAE00175.1"/>
    </source>
</evidence>
<name>A0A8S5NZB6_9CAUD</name>
<dbReference type="EMBL" id="BK015300">
    <property type="protein sequence ID" value="DAE00175.1"/>
    <property type="molecule type" value="Genomic_DNA"/>
</dbReference>
<organism evidence="1">
    <name type="scientific">Ackermannviridae sp. ctClB2</name>
    <dbReference type="NCBI Taxonomy" id="2825752"/>
    <lineage>
        <taxon>Viruses</taxon>
        <taxon>Duplodnaviria</taxon>
        <taxon>Heunggongvirae</taxon>
        <taxon>Uroviricota</taxon>
        <taxon>Caudoviricetes</taxon>
        <taxon>Pantevenvirales</taxon>
        <taxon>Ackermannviridae</taxon>
    </lineage>
</organism>
<protein>
    <recommendedName>
        <fullName evidence="2">Tail fiber protein</fullName>
    </recommendedName>
</protein>
<proteinExistence type="predicted"/>
<sequence>MSNFKNNSKYPIEPSSDEPFVPYFLRSSRATEPIGGREYVIFPDSFPNIGMPLTGEEMLMVQGKLPEPEILTPNQIKEYFSGSVVQDSQGFVTGDQVYKELLKYVPITRKVNGYALDKDIWLNKADVGLGNVDNTSDLNKPISTATQEALDNLESKHDSEIARLDAKDVDLQNQINDLETSGGEIRQELINHMKDPNAHPEIVDQTMSDTSTKAISNKIVKAYIDTIIGRQGSKNSVVANDEILVMGADGKYYRATIQKAVLDLVDSTIGDKGKVLHFVGEAGNSAGIPDINSQKDGAVFYVSKLVTPTTTITDAVTGQNFTSCDVVMKDGSQWRIIGKTMWWVNLAYSYSEPNKKATITNTAGTGFEIPLASDTVTGLYPKEHFYDVSRASATPAAGIIPKYTSESKLKSGASATSNGEVLIYEQIQQILDLARIGVNYSILDMSNPIKAIYNSGSTGTGSRPITPFWDYSVGLTNCCGGDNNSIILKQNSEMVGTTNSVVGTVILTGSLVDRIKLTNKLYCSMDFDTLVNEQASLKITIKNGKSGTILGEVSLLTVDLAGMYSGYVELDTTSLDSSTNNFLTIEMVFTPTSKMLDVELPDGEGEAVVTKPADWSTNKVDKVCISVDPIDDTSLDVITQSELSRIQPILTHIANANVHVTKQDKDTWDAKATEDFVLQKIQDLIGDAPDVLDTLEELAEALKNNPDIIDNILNDLTDIRTKYLPLTGGLDHTLTGITYVAANWILSQGIYHVIQTNGALNRFGSDGKDTTIVTKSGVDIQHLKGTTSYKIWDASNLPSPASTTDLSKYALLAGNNTFSGSNTFALNKFQVGTGSLFRVNESASLIVDSIVTGGWNKELAYYSRETSSSTAVKRGAFGIKADGATEPLDTDYLYLLVGNANWSSAQYKFQANKLIVPSTWSLRTPSDLNLIKVDDVNEIRFGSNSIPNYLVSNNTDITHRKYTAASTYTDYKIYDSYNLPNPVQTTDLAKYLPLAGGKMTGNVSFPVDKGIVGYDVPGTTAYTILGTIASGNNTRVGVGTINFPLHLRSTAEDIIHVRGSSNYKVWDAYNLANPLEKTTADGLYYPLAGKGYFGFDTAGRPVVSNNQGYAVKDTSGNVREFLWMDSSNNLNIGNTSKWSLAKIIFIASSIQNSTGKEFYHEGNLPAYPTWATLSGKPTFATVATSGDYNDLNNKPTIPSIPGSLPNPYALTFTGYQSKTYNGSAAVSVAIPSKVSDLTRDVDFAIRASDNNLIAHDNEFNFANKTQTSIAINYRNGLGTQDGTAITSYSFYNGTGGTLSGIIAGLIQARSGLQIGATADFGWYYSGDGGRIAAGINTAKGVNVKDLLVSDSWADYTKVPSLGIYSKGAIQSNSNILAGGYVKGNKLVFSERVLWTDTLAPDKTFNALLQVLDQNGSSPTTYATVLQINSRVGYWATQLYIDQTNTTTAGKLRYRTTPYNSNTYTPFKVVATEDWVQSLGYISNAVPNTRKVNGKALSADISLTYSDVGAAAASHTHTKSQITDFPTSMPASDVYNWAKQAQKPAYSWSEISSKPTFATVATSGKYSDLSGTPNLATVATSGSYNDLTNKPTIPTVPTKVSQLENDSKYVKSTSTLRVNDIQVATADGGAAGVLYIILES</sequence>
<evidence type="ECO:0008006" key="2">
    <source>
        <dbReference type="Google" id="ProtNLM"/>
    </source>
</evidence>
<reference evidence="1" key="1">
    <citation type="journal article" date="2021" name="Proc. Natl. Acad. Sci. U.S.A.">
        <title>A Catalog of Tens of Thousands of Viruses from Human Metagenomes Reveals Hidden Associations with Chronic Diseases.</title>
        <authorList>
            <person name="Tisza M.J."/>
            <person name="Buck C.B."/>
        </authorList>
    </citation>
    <scope>NUCLEOTIDE SEQUENCE</scope>
    <source>
        <strain evidence="1">CtClB2</strain>
    </source>
</reference>
<accession>A0A8S5NZB6</accession>